<gene>
    <name evidence="2" type="ORF">FH971_16455</name>
</gene>
<dbReference type="AlphaFoldDB" id="A0A4Y5YI84"/>
<keyword evidence="1" id="KW-0472">Membrane</keyword>
<dbReference type="KEGG" id="spol:FH971_16455"/>
<evidence type="ECO:0000313" key="3">
    <source>
        <dbReference type="Proteomes" id="UP000319809"/>
    </source>
</evidence>
<keyword evidence="1" id="KW-0812">Transmembrane</keyword>
<reference evidence="2 3" key="1">
    <citation type="submission" date="2019-06" db="EMBL/GenBank/DDBJ databases">
        <title>The genome of Shewanella sp. SM1901.</title>
        <authorList>
            <person name="Cha Q."/>
        </authorList>
    </citation>
    <scope>NUCLEOTIDE SEQUENCE [LARGE SCALE GENOMIC DNA]</scope>
    <source>
        <strain evidence="2 3">SM1901</strain>
    </source>
</reference>
<organism evidence="2 3">
    <name type="scientific">Shewanella polaris</name>
    <dbReference type="NCBI Taxonomy" id="2588449"/>
    <lineage>
        <taxon>Bacteria</taxon>
        <taxon>Pseudomonadati</taxon>
        <taxon>Pseudomonadota</taxon>
        <taxon>Gammaproteobacteria</taxon>
        <taxon>Alteromonadales</taxon>
        <taxon>Shewanellaceae</taxon>
        <taxon>Shewanella</taxon>
    </lineage>
</organism>
<keyword evidence="1" id="KW-1133">Transmembrane helix</keyword>
<accession>A0A4Y5YI84</accession>
<protein>
    <submittedName>
        <fullName evidence="2">Hydrogenase maturation nickel metallochaperone HypA</fullName>
    </submittedName>
</protein>
<keyword evidence="3" id="KW-1185">Reference proteome</keyword>
<dbReference type="RefSeq" id="WP_140235054.1">
    <property type="nucleotide sequence ID" value="NZ_CP041036.1"/>
</dbReference>
<proteinExistence type="predicted"/>
<feature type="transmembrane region" description="Helical" evidence="1">
    <location>
        <begin position="34"/>
        <end position="52"/>
    </location>
</feature>
<dbReference type="EMBL" id="CP041036">
    <property type="protein sequence ID" value="QDE32414.1"/>
    <property type="molecule type" value="Genomic_DNA"/>
</dbReference>
<sequence>MALIKCDECGKEKSSAAKACPHCGKSRDHISSGVVWFAIAGVIVFFVAMAVMG</sequence>
<evidence type="ECO:0000256" key="1">
    <source>
        <dbReference type="SAM" id="Phobius"/>
    </source>
</evidence>
<evidence type="ECO:0000313" key="2">
    <source>
        <dbReference type="EMBL" id="QDE32414.1"/>
    </source>
</evidence>
<dbReference type="Proteomes" id="UP000319809">
    <property type="component" value="Chromosome"/>
</dbReference>
<name>A0A4Y5YI84_9GAMM</name>